<evidence type="ECO:0000256" key="1">
    <source>
        <dbReference type="SAM" id="SignalP"/>
    </source>
</evidence>
<dbReference type="Pfam" id="PF04389">
    <property type="entry name" value="Peptidase_M28"/>
    <property type="match status" value="1"/>
</dbReference>
<name>A0ABZ0IR07_9BACT</name>
<gene>
    <name evidence="3" type="ORF">RT717_00790</name>
</gene>
<feature type="chain" id="PRO_5045348367" evidence="1">
    <location>
        <begin position="22"/>
        <end position="573"/>
    </location>
</feature>
<dbReference type="EMBL" id="CP136051">
    <property type="protein sequence ID" value="WOK07156.1"/>
    <property type="molecule type" value="Genomic_DNA"/>
</dbReference>
<feature type="domain" description="Peptidase M28" evidence="2">
    <location>
        <begin position="258"/>
        <end position="472"/>
    </location>
</feature>
<dbReference type="PANTHER" id="PTHR10404">
    <property type="entry name" value="N-ACETYLATED-ALPHA-LINKED ACIDIC DIPEPTIDASE"/>
    <property type="match status" value="1"/>
</dbReference>
<proteinExistence type="predicted"/>
<dbReference type="Gene3D" id="3.40.630.10">
    <property type="entry name" value="Zn peptidases"/>
    <property type="match status" value="1"/>
</dbReference>
<protein>
    <submittedName>
        <fullName evidence="3">M28 family peptidase</fullName>
    </submittedName>
</protein>
<dbReference type="PANTHER" id="PTHR10404:SF46">
    <property type="entry name" value="VACUOLAR PROTEIN SORTING-ASSOCIATED PROTEIN 70"/>
    <property type="match status" value="1"/>
</dbReference>
<dbReference type="RefSeq" id="WP_317489843.1">
    <property type="nucleotide sequence ID" value="NZ_CP136051.1"/>
</dbReference>
<organism evidence="3 4">
    <name type="scientific">Imperialibacter roseus</name>
    <dbReference type="NCBI Taxonomy" id="1324217"/>
    <lineage>
        <taxon>Bacteria</taxon>
        <taxon>Pseudomonadati</taxon>
        <taxon>Bacteroidota</taxon>
        <taxon>Cytophagia</taxon>
        <taxon>Cytophagales</taxon>
        <taxon>Flammeovirgaceae</taxon>
        <taxon>Imperialibacter</taxon>
    </lineage>
</organism>
<dbReference type="Gene3D" id="3.50.30.30">
    <property type="match status" value="1"/>
</dbReference>
<dbReference type="PROSITE" id="PS51257">
    <property type="entry name" value="PROKAR_LIPOPROTEIN"/>
    <property type="match status" value="1"/>
</dbReference>
<keyword evidence="1" id="KW-0732">Signal</keyword>
<dbReference type="SUPFAM" id="SSF53187">
    <property type="entry name" value="Zn-dependent exopeptidases"/>
    <property type="match status" value="1"/>
</dbReference>
<reference evidence="3 4" key="1">
    <citation type="journal article" date="2023" name="Microbiol. Resour. Announc.">
        <title>Complete Genome Sequence of Imperialibacter roseus strain P4T.</title>
        <authorList>
            <person name="Tizabi D.R."/>
            <person name="Bachvaroff T."/>
            <person name="Hill R.T."/>
        </authorList>
    </citation>
    <scope>NUCLEOTIDE SEQUENCE [LARGE SCALE GENOMIC DNA]</scope>
    <source>
        <strain evidence="3 4">P4T</strain>
    </source>
</reference>
<sequence length="573" mass="63095">MKNIALLPLTFVLLSCAQPTAEPPNPSAAYFDMVRPEVTGDLAYETTAYVEQFWRLAGNTGFDSSIYRIVSELQRAGYVPEENATKDNRLVYRIEKRALSKPTWEPVDGEVSIKGDVSPLLSFSTNRNMLPVYSTSTPQAGIGGEVVFVEDIEGIAAGSLKGKIALADANPRQAFEQAVQKGGALALLTYNNPDYLQPEKNVTSIQFRSILYQEGKDAWCVALSWEAREKLKNAMAKGKVELNVKIETKIYPSEELTVVANVRGSQVPDERLVFSAHVQEPGANDNASGTGTQVEMAAVTAKLVKENKFEPKRTITFLWGDEIVSTRRYIEEDAARAANIKWGISLDMVGENTAVTGGSFLIEKMPDPSAIWTRGNDKHTEWGAGDVTLADMKPHYFNDFILNRFLEQGTQANWQVSYNPFEGGSDHVPFLEANIPGLLLWHFTDQFYHTDNDRLDKVSKATEKNVATAALASAFTLVNADHQTALSIISEIKNAATNRLNAEAELSKQAVKDGASASEETQILSAWADWYVKALGSVKDMEVGGASTEVTEAIEASQKEIQKLLEEIIKQLR</sequence>
<keyword evidence="4" id="KW-1185">Reference proteome</keyword>
<evidence type="ECO:0000313" key="4">
    <source>
        <dbReference type="Proteomes" id="UP001302349"/>
    </source>
</evidence>
<evidence type="ECO:0000259" key="2">
    <source>
        <dbReference type="Pfam" id="PF04389"/>
    </source>
</evidence>
<accession>A0ABZ0IR07</accession>
<dbReference type="InterPro" id="IPR039373">
    <property type="entry name" value="Peptidase_M28B"/>
</dbReference>
<evidence type="ECO:0000313" key="3">
    <source>
        <dbReference type="EMBL" id="WOK07156.1"/>
    </source>
</evidence>
<dbReference type="Proteomes" id="UP001302349">
    <property type="component" value="Chromosome"/>
</dbReference>
<feature type="signal peptide" evidence="1">
    <location>
        <begin position="1"/>
        <end position="21"/>
    </location>
</feature>
<dbReference type="InterPro" id="IPR007484">
    <property type="entry name" value="Peptidase_M28"/>
</dbReference>